<organism evidence="3 4">
    <name type="scientific">Sesamum alatum</name>
    <dbReference type="NCBI Taxonomy" id="300844"/>
    <lineage>
        <taxon>Eukaryota</taxon>
        <taxon>Viridiplantae</taxon>
        <taxon>Streptophyta</taxon>
        <taxon>Embryophyta</taxon>
        <taxon>Tracheophyta</taxon>
        <taxon>Spermatophyta</taxon>
        <taxon>Magnoliopsida</taxon>
        <taxon>eudicotyledons</taxon>
        <taxon>Gunneridae</taxon>
        <taxon>Pentapetalae</taxon>
        <taxon>asterids</taxon>
        <taxon>lamiids</taxon>
        <taxon>Lamiales</taxon>
        <taxon>Pedaliaceae</taxon>
        <taxon>Sesamum</taxon>
    </lineage>
</organism>
<dbReference type="Pfam" id="PF04937">
    <property type="entry name" value="DUF659"/>
    <property type="match status" value="1"/>
</dbReference>
<dbReference type="InterPro" id="IPR007021">
    <property type="entry name" value="DUF659"/>
</dbReference>
<proteinExistence type="predicted"/>
<accession>A0AAE1Y9V3</accession>
<evidence type="ECO:0000313" key="3">
    <source>
        <dbReference type="EMBL" id="KAK4426371.1"/>
    </source>
</evidence>
<keyword evidence="4" id="KW-1185">Reference proteome</keyword>
<dbReference type="Proteomes" id="UP001293254">
    <property type="component" value="Unassembled WGS sequence"/>
</dbReference>
<evidence type="ECO:0000313" key="4">
    <source>
        <dbReference type="Proteomes" id="UP001293254"/>
    </source>
</evidence>
<dbReference type="AlphaFoldDB" id="A0AAE1Y9V3"/>
<protein>
    <recommendedName>
        <fullName evidence="2">DUF659 domain-containing protein</fullName>
    </recommendedName>
</protein>
<gene>
    <name evidence="3" type="ORF">Salat_1405700</name>
</gene>
<dbReference type="PANTHER" id="PTHR46951">
    <property type="entry name" value="BED-TYPE DOMAIN-CONTAINING PROTEIN"/>
    <property type="match status" value="1"/>
</dbReference>
<feature type="domain" description="DUF659" evidence="2">
    <location>
        <begin position="189"/>
        <end position="278"/>
    </location>
</feature>
<dbReference type="PANTHER" id="PTHR46951:SF2">
    <property type="entry name" value="BED-TYPE DOMAIN-CONTAINING PROTEIN"/>
    <property type="match status" value="1"/>
</dbReference>
<evidence type="ECO:0000256" key="1">
    <source>
        <dbReference type="SAM" id="MobiDB-lite"/>
    </source>
</evidence>
<comment type="caution">
    <text evidence="3">The sequence shown here is derived from an EMBL/GenBank/DDBJ whole genome shotgun (WGS) entry which is preliminary data.</text>
</comment>
<feature type="compositionally biased region" description="Acidic residues" evidence="1">
    <location>
        <begin position="43"/>
        <end position="52"/>
    </location>
</feature>
<feature type="compositionally biased region" description="Polar residues" evidence="1">
    <location>
        <begin position="95"/>
        <end position="107"/>
    </location>
</feature>
<feature type="region of interest" description="Disordered" evidence="1">
    <location>
        <begin position="78"/>
        <end position="107"/>
    </location>
</feature>
<evidence type="ECO:0000259" key="2">
    <source>
        <dbReference type="Pfam" id="PF04937"/>
    </source>
</evidence>
<reference evidence="3" key="2">
    <citation type="journal article" date="2024" name="Plant">
        <title>Genomic evolution and insights into agronomic trait innovations of Sesamum species.</title>
        <authorList>
            <person name="Miao H."/>
            <person name="Wang L."/>
            <person name="Qu L."/>
            <person name="Liu H."/>
            <person name="Sun Y."/>
            <person name="Le M."/>
            <person name="Wang Q."/>
            <person name="Wei S."/>
            <person name="Zheng Y."/>
            <person name="Lin W."/>
            <person name="Duan Y."/>
            <person name="Cao H."/>
            <person name="Xiong S."/>
            <person name="Wang X."/>
            <person name="Wei L."/>
            <person name="Li C."/>
            <person name="Ma Q."/>
            <person name="Ju M."/>
            <person name="Zhao R."/>
            <person name="Li G."/>
            <person name="Mu C."/>
            <person name="Tian Q."/>
            <person name="Mei H."/>
            <person name="Zhang T."/>
            <person name="Gao T."/>
            <person name="Zhang H."/>
        </authorList>
    </citation>
    <scope>NUCLEOTIDE SEQUENCE</scope>
    <source>
        <strain evidence="3">3651</strain>
    </source>
</reference>
<feature type="region of interest" description="Disordered" evidence="1">
    <location>
        <begin position="29"/>
        <end position="59"/>
    </location>
</feature>
<reference evidence="3" key="1">
    <citation type="submission" date="2020-06" db="EMBL/GenBank/DDBJ databases">
        <authorList>
            <person name="Li T."/>
            <person name="Hu X."/>
            <person name="Zhang T."/>
            <person name="Song X."/>
            <person name="Zhang H."/>
            <person name="Dai N."/>
            <person name="Sheng W."/>
            <person name="Hou X."/>
            <person name="Wei L."/>
        </authorList>
    </citation>
    <scope>NUCLEOTIDE SEQUENCE</scope>
    <source>
        <strain evidence="3">3651</strain>
        <tissue evidence="3">Leaf</tissue>
    </source>
</reference>
<name>A0AAE1Y9V3_9LAMI</name>
<sequence>MVRKLLDDGLKERAASLRRKEAIINVVREDSPYGDVPNIPVDSSDEDDDDTDEHGMSALERKQLRHAMAESRYRGFVEDETPRSIGRGAGYGSPSKESTSGAKRGISQNFGVKSGIEMPPTGFDPHMFPSRKKSVKGMLSKEGMKKVGKAVSKFFIFNALPFNAADSGPYMQSMIDTIAEVRPGVKGPSGYQIGNIYLNEEIEELEKYISTLKVKWPIFGCTIMCDDWSSRTRHPIINFMIYCDRNMIYHSSVDCTNKEKNENFIFGLMDQVVEEIGE</sequence>
<dbReference type="EMBL" id="JACGWO010000005">
    <property type="protein sequence ID" value="KAK4426371.1"/>
    <property type="molecule type" value="Genomic_DNA"/>
</dbReference>